<dbReference type="SUPFAM" id="SSF48371">
    <property type="entry name" value="ARM repeat"/>
    <property type="match status" value="1"/>
</dbReference>
<dbReference type="Gene3D" id="1.25.10.10">
    <property type="entry name" value="Leucine-rich Repeat Variant"/>
    <property type="match status" value="2"/>
</dbReference>
<evidence type="ECO:0000256" key="4">
    <source>
        <dbReference type="ARBA" id="ARBA00023242"/>
    </source>
</evidence>
<dbReference type="CDD" id="cd19953">
    <property type="entry name" value="PDS5"/>
    <property type="match status" value="1"/>
</dbReference>
<evidence type="ECO:0000256" key="3">
    <source>
        <dbReference type="ARBA" id="ARBA00022776"/>
    </source>
</evidence>
<protein>
    <submittedName>
        <fullName evidence="6">PDS5B-like protein</fullName>
    </submittedName>
</protein>
<gene>
    <name evidence="6" type="ORF">MAR_022435</name>
</gene>
<comment type="subcellular location">
    <subcellularLocation>
        <location evidence="1">Nucleus</location>
    </subcellularLocation>
</comment>
<evidence type="ECO:0000256" key="2">
    <source>
        <dbReference type="ARBA" id="ARBA00022618"/>
    </source>
</evidence>
<dbReference type="Proteomes" id="UP001164746">
    <property type="component" value="Chromosome 3"/>
</dbReference>
<keyword evidence="2" id="KW-0132">Cell division</keyword>
<evidence type="ECO:0000256" key="5">
    <source>
        <dbReference type="ARBA" id="ARBA00023306"/>
    </source>
</evidence>
<dbReference type="InterPro" id="IPR011989">
    <property type="entry name" value="ARM-like"/>
</dbReference>
<proteinExistence type="predicted"/>
<dbReference type="InterPro" id="IPR016024">
    <property type="entry name" value="ARM-type_fold"/>
</dbReference>
<dbReference type="PANTHER" id="PTHR12663:SF0">
    <property type="entry name" value="PRECOCIOUS DISSOCIATION OF SISTERS 5, ISOFORM A"/>
    <property type="match status" value="1"/>
</dbReference>
<accession>A0ABY7DK55</accession>
<keyword evidence="7" id="KW-1185">Reference proteome</keyword>
<name>A0ABY7DK55_MYAAR</name>
<evidence type="ECO:0000313" key="6">
    <source>
        <dbReference type="EMBL" id="WAQ98062.1"/>
    </source>
</evidence>
<dbReference type="Pfam" id="PF20168">
    <property type="entry name" value="PDS5"/>
    <property type="match status" value="1"/>
</dbReference>
<reference evidence="6" key="1">
    <citation type="submission" date="2022-11" db="EMBL/GenBank/DDBJ databases">
        <title>Centuries of genome instability and evolution in soft-shell clam transmissible cancer (bioRxiv).</title>
        <authorList>
            <person name="Hart S.F.M."/>
            <person name="Yonemitsu M.A."/>
            <person name="Giersch R.M."/>
            <person name="Beal B.F."/>
            <person name="Arriagada G."/>
            <person name="Davis B.W."/>
            <person name="Ostrander E.A."/>
            <person name="Goff S.P."/>
            <person name="Metzger M.J."/>
        </authorList>
    </citation>
    <scope>NUCLEOTIDE SEQUENCE</scope>
    <source>
        <strain evidence="6">MELC-2E11</strain>
        <tissue evidence="6">Siphon/mantle</tissue>
    </source>
</reference>
<keyword evidence="3" id="KW-0498">Mitosis</keyword>
<dbReference type="PANTHER" id="PTHR12663">
    <property type="entry name" value="ANDROGEN INDUCED INHIBITOR OF PROLIFERATION AS3 / PDS5-RELATED"/>
    <property type="match status" value="1"/>
</dbReference>
<evidence type="ECO:0000256" key="1">
    <source>
        <dbReference type="ARBA" id="ARBA00004123"/>
    </source>
</evidence>
<keyword evidence="5" id="KW-0131">Cell cycle</keyword>
<dbReference type="InterPro" id="IPR039776">
    <property type="entry name" value="Pds5"/>
</dbReference>
<organism evidence="6 7">
    <name type="scientific">Mya arenaria</name>
    <name type="common">Soft-shell clam</name>
    <dbReference type="NCBI Taxonomy" id="6604"/>
    <lineage>
        <taxon>Eukaryota</taxon>
        <taxon>Metazoa</taxon>
        <taxon>Spiralia</taxon>
        <taxon>Lophotrochozoa</taxon>
        <taxon>Mollusca</taxon>
        <taxon>Bivalvia</taxon>
        <taxon>Autobranchia</taxon>
        <taxon>Heteroconchia</taxon>
        <taxon>Euheterodonta</taxon>
        <taxon>Imparidentia</taxon>
        <taxon>Neoheterodontei</taxon>
        <taxon>Myida</taxon>
        <taxon>Myoidea</taxon>
        <taxon>Myidae</taxon>
        <taxon>Mya</taxon>
    </lineage>
</organism>
<dbReference type="EMBL" id="CP111014">
    <property type="protein sequence ID" value="WAQ98062.1"/>
    <property type="molecule type" value="Genomic_DNA"/>
</dbReference>
<sequence length="975" mass="111688">MSQNVISGGKAVKVIYPPTCKEVTEDLGKDELVRRLKLIARAFQDMGQDENEQYSGLAIHLATDFFLEHTNKDVRLLVACCLADVFRIFAPEAPYGDASRIKDIFMFLIKQLRGLEDPNSPTFKRYFYLLENLAWVKSFNICIDLDDNQEIFCSLFKLMFSIINEKHTGKVKNFMIDMMCPLLTEADVVSQELLDILLINIVEPHKSQNRQAFNLAKELLVRTGDSIEPYVQAFFNNALMLGKTSESELSEHLYDLIYELNALCPSVLLAVLPQLEFKLKSNEETERKSVTKILSKMFSDPESTLAEQNKPLWNCFLGRFNDISITVRTICVQSTLNFVMNHPELVKDVIEQVKIRQHDAEETVRQEVVTALVKISKENFDATTPEMLDIIKERTRDKKFKIRQSALLGLGYLYKAVMASETAPQAEVNKVVWVRDKVFHAYYQQNPDDRLMVERLFNMCLVPYTLPPNERMKRLYRLYGKLDGPAVKVRTHVKGILDGLDKMNQNPKEHTLPDQPKALEQLKKLNELLRDDKRLRNLMRYLVSPDCNCRKANENVKEILKRLGGGNTNSSQSQILLYNNTKALLERVAPVMVDAQAMTCLVKHVEDAVKGQGTIADDIFEAGQKGVQLLLCFSTVFPQYFKGEETFETLISFLKDEDEQVADVTLQIITNCGTDLETQSPDVFSKLLPILQHTAKIGSPKQAKHALRCINKIVKNKEPVFSQIFEYVRNNLKPESANYITSIVALGHIANMCSEAFSSSMKTIVSKDIVKDLLMEDRTHGEQVMDSWYSDHLVTEETNAKIQAMKLLMRWLLGLKSNVNNCCTSTLRLLYTVIVHEGDLMEKMLINKPELARLRLQAGCVILKLAEEPVFADLIQQEQFQALALLINDSCYHVRMRFSEKLNKGLISMRLPLEFMSIFSLAANDPVRERRTTIKKFLQLNIQRRRDFLKQNQVLGGNDRVLLYSFVHDRLLFKC</sequence>
<evidence type="ECO:0000313" key="7">
    <source>
        <dbReference type="Proteomes" id="UP001164746"/>
    </source>
</evidence>
<keyword evidence="4" id="KW-0539">Nucleus</keyword>